<evidence type="ECO:0000313" key="2">
    <source>
        <dbReference type="EMBL" id="KMS56678.1"/>
    </source>
</evidence>
<comment type="caution">
    <text evidence="2">The sequence shown here is derived from an EMBL/GenBank/DDBJ whole genome shotgun (WGS) entry which is preliminary data.</text>
</comment>
<dbReference type="PATRIC" id="fig|1114963.3.peg.1997"/>
<keyword evidence="3" id="KW-1185">Reference proteome</keyword>
<evidence type="ECO:0000256" key="1">
    <source>
        <dbReference type="SAM" id="SignalP"/>
    </source>
</evidence>
<protein>
    <recommendedName>
        <fullName evidence="4">DUF4402 domain-containing protein</fullName>
    </recommendedName>
</protein>
<keyword evidence="1" id="KW-0732">Signal</keyword>
<dbReference type="RefSeq" id="WP_059151258.1">
    <property type="nucleotide sequence ID" value="NZ_KQ130453.1"/>
</dbReference>
<dbReference type="OrthoDB" id="7503714at2"/>
<evidence type="ECO:0008006" key="4">
    <source>
        <dbReference type="Google" id="ProtNLM"/>
    </source>
</evidence>
<feature type="chain" id="PRO_5005291710" description="DUF4402 domain-containing protein" evidence="1">
    <location>
        <begin position="28"/>
        <end position="165"/>
    </location>
</feature>
<sequence>MAWWIRFTAGCTLALSGLVTPASEAWAQNVQIASLTDASFGTIASVATNQTASQTLCVYSGVTNYTIRATGSGTGGAFTIGIVGNSAAQLPYTVQWASTGSQTTGTQLIAGQGLRFTPNPLNLLCSLGSLFASSASLIVTLPASNLSAALAGTYTGTLSLMVSPN</sequence>
<feature type="signal peptide" evidence="1">
    <location>
        <begin position="1"/>
        <end position="27"/>
    </location>
</feature>
<dbReference type="EMBL" id="JACU01000004">
    <property type="protein sequence ID" value="KMS56678.1"/>
    <property type="molecule type" value="Genomic_DNA"/>
</dbReference>
<evidence type="ECO:0000313" key="3">
    <source>
        <dbReference type="Proteomes" id="UP000052268"/>
    </source>
</evidence>
<accession>A0A0J7XZQ7</accession>
<proteinExistence type="predicted"/>
<name>A0A0J7XZQ7_9SPHN</name>
<dbReference type="Proteomes" id="UP000052268">
    <property type="component" value="Unassembled WGS sequence"/>
</dbReference>
<dbReference type="AlphaFoldDB" id="A0A0J7XZQ7"/>
<organism evidence="2 3">
    <name type="scientific">Novosphingobium barchaimii LL02</name>
    <dbReference type="NCBI Taxonomy" id="1114963"/>
    <lineage>
        <taxon>Bacteria</taxon>
        <taxon>Pseudomonadati</taxon>
        <taxon>Pseudomonadota</taxon>
        <taxon>Alphaproteobacteria</taxon>
        <taxon>Sphingomonadales</taxon>
        <taxon>Sphingomonadaceae</taxon>
        <taxon>Novosphingobium</taxon>
    </lineage>
</organism>
<gene>
    <name evidence="2" type="ORF">V474_15835</name>
</gene>
<reference evidence="2 3" key="1">
    <citation type="journal article" date="2015" name="G3 (Bethesda)">
        <title>Insights into Ongoing Evolution of the Hexachlorocyclohexane Catabolic Pathway from Comparative Genomics of Ten Sphingomonadaceae Strains.</title>
        <authorList>
            <person name="Pearce S.L."/>
            <person name="Oakeshott J.G."/>
            <person name="Pandey G."/>
        </authorList>
    </citation>
    <scope>NUCLEOTIDE SEQUENCE [LARGE SCALE GENOMIC DNA]</scope>
    <source>
        <strain evidence="2 3">LL02</strain>
    </source>
</reference>